<evidence type="ECO:0000256" key="1">
    <source>
        <dbReference type="ARBA" id="ARBA00007553"/>
    </source>
</evidence>
<evidence type="ECO:0000256" key="5">
    <source>
        <dbReference type="ARBA" id="ARBA00022859"/>
    </source>
</evidence>
<dbReference type="InterPro" id="IPR015510">
    <property type="entry name" value="PGRP"/>
</dbReference>
<accession>A0A2A4K187</accession>
<dbReference type="STRING" id="7102.A0A2A4K187"/>
<evidence type="ECO:0000256" key="8">
    <source>
        <dbReference type="PIRSR" id="PIRSR037945-1"/>
    </source>
</evidence>
<sequence>MAFKLIVSVVFTTLLSAHASPRFALKNSHSFPFYSREDWGGVEPTNVRPLHLPVPYVVIHHTYIPSACDSVEDCSAKMRSMQRYHNSLDWGDIGYHFCVGGDGGAYEGRGWDTLGIHATVANSHSIGICLIGDWRVELPPVEQLETTKALIEEGVRLGKISPNYKLIGHNQVSATECPGDALTAEFSTWPHYTPGRPDFSVLTTTPATTDAA</sequence>
<dbReference type="Gene3D" id="3.40.80.10">
    <property type="entry name" value="Peptidoglycan recognition protein-like"/>
    <property type="match status" value="1"/>
</dbReference>
<evidence type="ECO:0000256" key="3">
    <source>
        <dbReference type="ARBA" id="ARBA00022588"/>
    </source>
</evidence>
<dbReference type="GO" id="GO:0008745">
    <property type="term" value="F:N-acetylmuramoyl-L-alanine amidase activity"/>
    <property type="evidence" value="ECO:0007669"/>
    <property type="project" value="InterPro"/>
</dbReference>
<feature type="domain" description="Peptidoglycan recognition protein family" evidence="11">
    <location>
        <begin position="31"/>
        <end position="173"/>
    </location>
</feature>
<dbReference type="InterPro" id="IPR002502">
    <property type="entry name" value="Amidase_domain"/>
</dbReference>
<reference evidence="12" key="1">
    <citation type="submission" date="2017-09" db="EMBL/GenBank/DDBJ databases">
        <title>Contemporary evolution of a Lepidopteran species, Heliothis virescens, in response to modern agricultural practices.</title>
        <authorList>
            <person name="Fritz M.L."/>
            <person name="Deyonke A.M."/>
            <person name="Papanicolaou A."/>
            <person name="Micinski S."/>
            <person name="Westbrook J."/>
            <person name="Gould F."/>
        </authorList>
    </citation>
    <scope>NUCLEOTIDE SEQUENCE [LARGE SCALE GENOMIC DNA]</scope>
    <source>
        <strain evidence="12">HvINT-</strain>
        <tissue evidence="12">Whole body</tissue>
    </source>
</reference>
<dbReference type="SMART" id="SM00644">
    <property type="entry name" value="Ami_2"/>
    <property type="match status" value="1"/>
</dbReference>
<name>A0A2A4K187_HELVI</name>
<dbReference type="GO" id="GO:0045087">
    <property type="term" value="P:innate immune response"/>
    <property type="evidence" value="ECO:0007669"/>
    <property type="project" value="UniProtKB-KW"/>
</dbReference>
<dbReference type="AlphaFoldDB" id="A0A2A4K187"/>
<evidence type="ECO:0000313" key="12">
    <source>
        <dbReference type="EMBL" id="PCG78007.1"/>
    </source>
</evidence>
<feature type="disulfide bond" evidence="8">
    <location>
        <begin position="68"/>
        <end position="74"/>
    </location>
</feature>
<keyword evidence="6" id="KW-1015">Disulfide bond</keyword>
<dbReference type="GO" id="GO:0042834">
    <property type="term" value="F:peptidoglycan binding"/>
    <property type="evidence" value="ECO:0007669"/>
    <property type="project" value="InterPro"/>
</dbReference>
<evidence type="ECO:0000256" key="7">
    <source>
        <dbReference type="PIRNR" id="PIRNR037945"/>
    </source>
</evidence>
<keyword evidence="5 7" id="KW-0391">Immunity</keyword>
<organism evidence="12">
    <name type="scientific">Heliothis virescens</name>
    <name type="common">Tobacco budworm moth</name>
    <dbReference type="NCBI Taxonomy" id="7102"/>
    <lineage>
        <taxon>Eukaryota</taxon>
        <taxon>Metazoa</taxon>
        <taxon>Ecdysozoa</taxon>
        <taxon>Arthropoda</taxon>
        <taxon>Hexapoda</taxon>
        <taxon>Insecta</taxon>
        <taxon>Pterygota</taxon>
        <taxon>Neoptera</taxon>
        <taxon>Endopterygota</taxon>
        <taxon>Lepidoptera</taxon>
        <taxon>Glossata</taxon>
        <taxon>Ditrysia</taxon>
        <taxon>Noctuoidea</taxon>
        <taxon>Noctuidae</taxon>
        <taxon>Heliothinae</taxon>
        <taxon>Heliothis</taxon>
    </lineage>
</organism>
<evidence type="ECO:0000256" key="9">
    <source>
        <dbReference type="SAM" id="SignalP"/>
    </source>
</evidence>
<dbReference type="FunFam" id="3.40.80.10:FF:000001">
    <property type="entry name" value="Peptidoglycan recognition protein 1"/>
    <property type="match status" value="1"/>
</dbReference>
<keyword evidence="3 7" id="KW-0399">Innate immunity</keyword>
<protein>
    <recommendedName>
        <fullName evidence="7">Peptidoglycan-recognition protein</fullName>
    </recommendedName>
</protein>
<dbReference type="CDD" id="cd06583">
    <property type="entry name" value="PGRP"/>
    <property type="match status" value="1"/>
</dbReference>
<evidence type="ECO:0000256" key="4">
    <source>
        <dbReference type="ARBA" id="ARBA00022729"/>
    </source>
</evidence>
<dbReference type="InterPro" id="IPR017331">
    <property type="entry name" value="Peptidoglycan_recognition"/>
</dbReference>
<feature type="signal peptide" evidence="9">
    <location>
        <begin position="1"/>
        <end position="19"/>
    </location>
</feature>
<dbReference type="SUPFAM" id="SSF55846">
    <property type="entry name" value="N-acetylmuramoyl-L-alanine amidase-like"/>
    <property type="match status" value="1"/>
</dbReference>
<comment type="subunit">
    <text evidence="2">Monomer.</text>
</comment>
<dbReference type="GO" id="GO:0008270">
    <property type="term" value="F:zinc ion binding"/>
    <property type="evidence" value="ECO:0007669"/>
    <property type="project" value="InterPro"/>
</dbReference>
<dbReference type="InterPro" id="IPR006619">
    <property type="entry name" value="PGRP_domain_met/bac"/>
</dbReference>
<dbReference type="GO" id="GO:0009253">
    <property type="term" value="P:peptidoglycan catabolic process"/>
    <property type="evidence" value="ECO:0007669"/>
    <property type="project" value="InterPro"/>
</dbReference>
<dbReference type="PIRSF" id="PIRSF037945">
    <property type="entry name" value="PGRPs"/>
    <property type="match status" value="1"/>
</dbReference>
<evidence type="ECO:0000259" key="11">
    <source>
        <dbReference type="SMART" id="SM00701"/>
    </source>
</evidence>
<evidence type="ECO:0000256" key="2">
    <source>
        <dbReference type="ARBA" id="ARBA00011245"/>
    </source>
</evidence>
<dbReference type="InterPro" id="IPR036505">
    <property type="entry name" value="Amidase/PGRP_sf"/>
</dbReference>
<dbReference type="SMART" id="SM00701">
    <property type="entry name" value="PGRP"/>
    <property type="match status" value="1"/>
</dbReference>
<dbReference type="Pfam" id="PF01510">
    <property type="entry name" value="Amidase_2"/>
    <property type="match status" value="1"/>
</dbReference>
<feature type="domain" description="N-acetylmuramoyl-L-alanine amidase" evidence="10">
    <location>
        <begin position="42"/>
        <end position="179"/>
    </location>
</feature>
<proteinExistence type="inferred from homology"/>
<evidence type="ECO:0000259" key="10">
    <source>
        <dbReference type="SMART" id="SM00644"/>
    </source>
</evidence>
<dbReference type="EMBL" id="NWSH01000252">
    <property type="protein sequence ID" value="PCG78007.1"/>
    <property type="molecule type" value="Genomic_DNA"/>
</dbReference>
<gene>
    <name evidence="12" type="ORF">B5V51_5597</name>
</gene>
<comment type="caution">
    <text evidence="12">The sequence shown here is derived from an EMBL/GenBank/DDBJ whole genome shotgun (WGS) entry which is preliminary data.</text>
</comment>
<dbReference type="PANTHER" id="PTHR11022">
    <property type="entry name" value="PEPTIDOGLYCAN RECOGNITION PROTEIN"/>
    <property type="match status" value="1"/>
</dbReference>
<evidence type="ECO:0000256" key="6">
    <source>
        <dbReference type="ARBA" id="ARBA00023157"/>
    </source>
</evidence>
<feature type="chain" id="PRO_5013172888" description="Peptidoglycan-recognition protein" evidence="9">
    <location>
        <begin position="20"/>
        <end position="212"/>
    </location>
</feature>
<keyword evidence="4 9" id="KW-0732">Signal</keyword>
<comment type="similarity">
    <text evidence="1 7">Belongs to the N-acetylmuramoyl-L-alanine amidase 2 family.</text>
</comment>
<dbReference type="PANTHER" id="PTHR11022:SF41">
    <property type="entry name" value="PEPTIDOGLYCAN-RECOGNITION PROTEIN LC-RELATED"/>
    <property type="match status" value="1"/>
</dbReference>